<sequence>MGWRQNRPLALPCFRSSGELGCNSSSECLSRISAAPHASSATPHPCSAAPYPCNAAPHPSSATPHPCSAAPHPCSAAPQPCSAAPHPCSATLYPSSATLHPCSATPHPRKTEVGHVTRSQAPRKSREEEINHLPPTARCHLHSPTAKLRKRQHQTDSFLDFYHFLTGSCNFHPRQGSCPHLSNRLC</sequence>
<name>A0A7J7SRE3_MYOMY</name>
<evidence type="ECO:0000256" key="1">
    <source>
        <dbReference type="SAM" id="MobiDB-lite"/>
    </source>
</evidence>
<organism evidence="2 3">
    <name type="scientific">Myotis myotis</name>
    <name type="common">Greater mouse-eared bat</name>
    <name type="synonym">Vespertilio myotis</name>
    <dbReference type="NCBI Taxonomy" id="51298"/>
    <lineage>
        <taxon>Eukaryota</taxon>
        <taxon>Metazoa</taxon>
        <taxon>Chordata</taxon>
        <taxon>Craniata</taxon>
        <taxon>Vertebrata</taxon>
        <taxon>Euteleostomi</taxon>
        <taxon>Mammalia</taxon>
        <taxon>Eutheria</taxon>
        <taxon>Laurasiatheria</taxon>
        <taxon>Chiroptera</taxon>
        <taxon>Yangochiroptera</taxon>
        <taxon>Vespertilionidae</taxon>
        <taxon>Myotis</taxon>
    </lineage>
</organism>
<evidence type="ECO:0000313" key="2">
    <source>
        <dbReference type="EMBL" id="KAF6291008.1"/>
    </source>
</evidence>
<comment type="caution">
    <text evidence="2">The sequence shown here is derived from an EMBL/GenBank/DDBJ whole genome shotgun (WGS) entry which is preliminary data.</text>
</comment>
<protein>
    <submittedName>
        <fullName evidence="2">Uncharacterized protein</fullName>
    </submittedName>
</protein>
<gene>
    <name evidence="2" type="ORF">mMyoMyo1_009388</name>
</gene>
<dbReference type="EMBL" id="JABWUV010000018">
    <property type="protein sequence ID" value="KAF6291008.1"/>
    <property type="molecule type" value="Genomic_DNA"/>
</dbReference>
<proteinExistence type="predicted"/>
<reference evidence="2 3" key="1">
    <citation type="journal article" date="2020" name="Nature">
        <title>Six reference-quality genomes reveal evolution of bat adaptations.</title>
        <authorList>
            <person name="Jebb D."/>
            <person name="Huang Z."/>
            <person name="Pippel M."/>
            <person name="Hughes G.M."/>
            <person name="Lavrichenko K."/>
            <person name="Devanna P."/>
            <person name="Winkler S."/>
            <person name="Jermiin L.S."/>
            <person name="Skirmuntt E.C."/>
            <person name="Katzourakis A."/>
            <person name="Burkitt-Gray L."/>
            <person name="Ray D.A."/>
            <person name="Sullivan K.A.M."/>
            <person name="Roscito J.G."/>
            <person name="Kirilenko B.M."/>
            <person name="Davalos L.M."/>
            <person name="Corthals A.P."/>
            <person name="Power M.L."/>
            <person name="Jones G."/>
            <person name="Ransome R.D."/>
            <person name="Dechmann D.K.N."/>
            <person name="Locatelli A.G."/>
            <person name="Puechmaille S.J."/>
            <person name="Fedrigo O."/>
            <person name="Jarvis E.D."/>
            <person name="Hiller M."/>
            <person name="Vernes S.C."/>
            <person name="Myers E.W."/>
            <person name="Teeling E.C."/>
        </authorList>
    </citation>
    <scope>NUCLEOTIDE SEQUENCE [LARGE SCALE GENOMIC DNA]</scope>
    <source>
        <strain evidence="2">MMyoMyo1</strain>
        <tissue evidence="2">Flight muscle</tissue>
    </source>
</reference>
<dbReference type="AlphaFoldDB" id="A0A7J7SRE3"/>
<feature type="region of interest" description="Disordered" evidence="1">
    <location>
        <begin position="104"/>
        <end position="128"/>
    </location>
</feature>
<keyword evidence="3" id="KW-1185">Reference proteome</keyword>
<accession>A0A7J7SRE3</accession>
<evidence type="ECO:0000313" key="3">
    <source>
        <dbReference type="Proteomes" id="UP000527355"/>
    </source>
</evidence>
<dbReference type="Proteomes" id="UP000527355">
    <property type="component" value="Unassembled WGS sequence"/>
</dbReference>